<dbReference type="Gene3D" id="3.30.70.560">
    <property type="entry name" value="7,8-Dihydro-6-hydroxymethylpterin-pyrophosphokinase HPPK"/>
    <property type="match status" value="1"/>
</dbReference>
<name>A0A1S8KPR2_9LACT</name>
<dbReference type="PROSITE" id="PS00794">
    <property type="entry name" value="HPPK"/>
    <property type="match status" value="1"/>
</dbReference>
<accession>A0A1S8KPR2</accession>
<comment type="catalytic activity">
    <reaction evidence="1">
        <text>6-hydroxymethyl-7,8-dihydropterin + ATP = (7,8-dihydropterin-6-yl)methyl diphosphate + AMP + H(+)</text>
        <dbReference type="Rhea" id="RHEA:11412"/>
        <dbReference type="ChEBI" id="CHEBI:15378"/>
        <dbReference type="ChEBI" id="CHEBI:30616"/>
        <dbReference type="ChEBI" id="CHEBI:44841"/>
        <dbReference type="ChEBI" id="CHEBI:72950"/>
        <dbReference type="ChEBI" id="CHEBI:456215"/>
        <dbReference type="EC" id="2.7.6.3"/>
    </reaction>
</comment>
<evidence type="ECO:0000256" key="4">
    <source>
        <dbReference type="ARBA" id="ARBA00022679"/>
    </source>
</evidence>
<evidence type="ECO:0000313" key="11">
    <source>
        <dbReference type="Proteomes" id="UP000190409"/>
    </source>
</evidence>
<evidence type="ECO:0000256" key="5">
    <source>
        <dbReference type="ARBA" id="ARBA00022741"/>
    </source>
</evidence>
<evidence type="ECO:0000256" key="2">
    <source>
        <dbReference type="ARBA" id="ARBA00005051"/>
    </source>
</evidence>
<keyword evidence="4" id="KW-0808">Transferase</keyword>
<dbReference type="GO" id="GO:0046654">
    <property type="term" value="P:tetrahydrofolate biosynthetic process"/>
    <property type="evidence" value="ECO:0007669"/>
    <property type="project" value="UniProtKB-UniPathway"/>
</dbReference>
<keyword evidence="8" id="KW-0289">Folate biosynthesis</keyword>
<keyword evidence="6 10" id="KW-0418">Kinase</keyword>
<evidence type="ECO:0000256" key="8">
    <source>
        <dbReference type="ARBA" id="ARBA00022909"/>
    </source>
</evidence>
<feature type="domain" description="7,8-dihydro-6-hydroxymethylpterin-pyrophosphokinase" evidence="9">
    <location>
        <begin position="88"/>
        <end position="99"/>
    </location>
</feature>
<evidence type="ECO:0000256" key="1">
    <source>
        <dbReference type="ARBA" id="ARBA00000198"/>
    </source>
</evidence>
<evidence type="ECO:0000256" key="7">
    <source>
        <dbReference type="ARBA" id="ARBA00022840"/>
    </source>
</evidence>
<evidence type="ECO:0000256" key="3">
    <source>
        <dbReference type="ARBA" id="ARBA00013253"/>
    </source>
</evidence>
<dbReference type="Proteomes" id="UP000190409">
    <property type="component" value="Unassembled WGS sequence"/>
</dbReference>
<dbReference type="GO" id="GO:0046656">
    <property type="term" value="P:folic acid biosynthetic process"/>
    <property type="evidence" value="ECO:0007669"/>
    <property type="project" value="UniProtKB-KW"/>
</dbReference>
<keyword evidence="5" id="KW-0547">Nucleotide-binding</keyword>
<evidence type="ECO:0000259" key="9">
    <source>
        <dbReference type="PROSITE" id="PS00794"/>
    </source>
</evidence>
<dbReference type="NCBIfam" id="TIGR01498">
    <property type="entry name" value="folK"/>
    <property type="match status" value="1"/>
</dbReference>
<comment type="caution">
    <text evidence="10">The sequence shown here is derived from an EMBL/GenBank/DDBJ whole genome shotgun (WGS) entry which is preliminary data.</text>
</comment>
<evidence type="ECO:0000256" key="6">
    <source>
        <dbReference type="ARBA" id="ARBA00022777"/>
    </source>
</evidence>
<dbReference type="InterPro" id="IPR000550">
    <property type="entry name" value="Hppk"/>
</dbReference>
<evidence type="ECO:0000313" key="10">
    <source>
        <dbReference type="EMBL" id="OOL81719.1"/>
    </source>
</evidence>
<dbReference type="SUPFAM" id="SSF55083">
    <property type="entry name" value="6-hydroxymethyl-7,8-dihydropterin pyrophosphokinase, HPPK"/>
    <property type="match status" value="1"/>
</dbReference>
<dbReference type="GO" id="GO:0016301">
    <property type="term" value="F:kinase activity"/>
    <property type="evidence" value="ECO:0007669"/>
    <property type="project" value="UniProtKB-KW"/>
</dbReference>
<dbReference type="Pfam" id="PF01288">
    <property type="entry name" value="HPPK"/>
    <property type="match status" value="1"/>
</dbReference>
<dbReference type="GO" id="GO:0005524">
    <property type="term" value="F:ATP binding"/>
    <property type="evidence" value="ECO:0007669"/>
    <property type="project" value="UniProtKB-KW"/>
</dbReference>
<dbReference type="PANTHER" id="PTHR43071:SF1">
    <property type="entry name" value="2-AMINO-4-HYDROXY-6-HYDROXYMETHYLDIHYDROPTERIDINE PYROPHOSPHOKINASE"/>
    <property type="match status" value="1"/>
</dbReference>
<dbReference type="EMBL" id="MUYF01000003">
    <property type="protein sequence ID" value="OOL81719.1"/>
    <property type="molecule type" value="Genomic_DNA"/>
</dbReference>
<dbReference type="InterPro" id="IPR035907">
    <property type="entry name" value="Hppk_sf"/>
</dbReference>
<sequence length="171" mass="19042">MHTVYIALGSNIQPKASYLSQAIEKLNAHPSITVAKISNVYNTAPKGYTAQDDFYNMVATLQTTLSPSDLLHALHQIEQALGRVRTIKNGPRTIDLDILVYGQQQINNETLIIPHPRMQERAFVLVPLQEIAGELMIPGLDQTVQDLTNQLADSELADVHQMGQLDDLYDH</sequence>
<dbReference type="EC" id="2.7.6.3" evidence="3"/>
<dbReference type="PANTHER" id="PTHR43071">
    <property type="entry name" value="2-AMINO-4-HYDROXY-6-HYDROXYMETHYLDIHYDROPTERIDINE PYROPHOSPHOKINASE"/>
    <property type="match status" value="1"/>
</dbReference>
<dbReference type="CDD" id="cd00483">
    <property type="entry name" value="HPPK"/>
    <property type="match status" value="1"/>
</dbReference>
<dbReference type="UniPathway" id="UPA00077">
    <property type="reaction ID" value="UER00155"/>
</dbReference>
<dbReference type="GO" id="GO:0003848">
    <property type="term" value="F:2-amino-4-hydroxy-6-hydroxymethyldihydropteridine diphosphokinase activity"/>
    <property type="evidence" value="ECO:0007669"/>
    <property type="project" value="UniProtKB-EC"/>
</dbReference>
<dbReference type="AlphaFoldDB" id="A0A1S8KPR2"/>
<organism evidence="10 11">
    <name type="scientific">Dolosigranulum pigrum</name>
    <dbReference type="NCBI Taxonomy" id="29394"/>
    <lineage>
        <taxon>Bacteria</taxon>
        <taxon>Bacillati</taxon>
        <taxon>Bacillota</taxon>
        <taxon>Bacilli</taxon>
        <taxon>Lactobacillales</taxon>
        <taxon>Carnobacteriaceae</taxon>
        <taxon>Dolosigranulum</taxon>
    </lineage>
</organism>
<gene>
    <name evidence="10" type="ORF">BWX42_08450</name>
</gene>
<comment type="pathway">
    <text evidence="2">Cofactor biosynthesis; tetrahydrofolate biosynthesis; 2-amino-4-hydroxy-6-hydroxymethyl-7,8-dihydropteridine diphosphate from 7,8-dihydroneopterin triphosphate: step 4/4.</text>
</comment>
<protein>
    <recommendedName>
        <fullName evidence="3">2-amino-4-hydroxy-6-hydroxymethyldihydropteridine diphosphokinase</fullName>
        <ecNumber evidence="3">2.7.6.3</ecNumber>
    </recommendedName>
</protein>
<proteinExistence type="predicted"/>
<keyword evidence="7" id="KW-0067">ATP-binding</keyword>
<reference evidence="10 11" key="1">
    <citation type="submission" date="2017-01" db="EMBL/GenBank/DDBJ databases">
        <title>Complete Genome Sequence of Dolosigranulum pigrum isolated from a Patient with interstitial lung disease.</title>
        <authorList>
            <person name="Mukhopadhyay R."/>
            <person name="Joaquin J."/>
            <person name="Hogue R."/>
            <person name="Fitzgerald S."/>
            <person name="Jospin G."/>
            <person name="Eisen J.A."/>
            <person name="Chaturvedi V."/>
        </authorList>
    </citation>
    <scope>NUCLEOTIDE SEQUENCE [LARGE SCALE GENOMIC DNA]</scope>
    <source>
        <strain evidence="10 11">15S00348</strain>
    </source>
</reference>